<evidence type="ECO:0000256" key="5">
    <source>
        <dbReference type="ARBA" id="ARBA00023002"/>
    </source>
</evidence>
<dbReference type="EMBL" id="LCGF01000039">
    <property type="protein sequence ID" value="KKT09286.1"/>
    <property type="molecule type" value="Genomic_DNA"/>
</dbReference>
<comment type="caution">
    <text evidence="6">The sequence shown here is derived from an EMBL/GenBank/DDBJ whole genome shotgun (WGS) entry which is preliminary data.</text>
</comment>
<dbReference type="PANTHER" id="PTHR43600:SF2">
    <property type="entry name" value="F420-NON-REDUCING HYDROGENASE VHU SUBUNIT A"/>
    <property type="match status" value="1"/>
</dbReference>
<name>A0A0G1EGN6_UNCKA</name>
<evidence type="ECO:0008006" key="8">
    <source>
        <dbReference type="Google" id="ProtNLM"/>
    </source>
</evidence>
<dbReference type="GO" id="GO:0016491">
    <property type="term" value="F:oxidoreductase activity"/>
    <property type="evidence" value="ECO:0007669"/>
    <property type="project" value="UniProtKB-KW"/>
</dbReference>
<dbReference type="AlphaFoldDB" id="A0A0G1EGN6"/>
<sequence length="66" mass="7811">MIEDYDVIVPTSQNQINIEKDLKKYFSANLDKDEKVLRVEAEKIIRAYDPCMSCATNFLKIDWIRK</sequence>
<comment type="similarity">
    <text evidence="2">Belongs to the [NiFe]/[NiFeSe] hydrogenase large subunit family.</text>
</comment>
<keyword evidence="3" id="KW-0533">Nickel</keyword>
<evidence type="ECO:0000256" key="4">
    <source>
        <dbReference type="ARBA" id="ARBA00022723"/>
    </source>
</evidence>
<dbReference type="GO" id="GO:0046872">
    <property type="term" value="F:metal ion binding"/>
    <property type="evidence" value="ECO:0007669"/>
    <property type="project" value="UniProtKB-KW"/>
</dbReference>
<keyword evidence="5" id="KW-0560">Oxidoreductase</keyword>
<evidence type="ECO:0000313" key="7">
    <source>
        <dbReference type="Proteomes" id="UP000033910"/>
    </source>
</evidence>
<evidence type="ECO:0000256" key="2">
    <source>
        <dbReference type="ARBA" id="ARBA00009292"/>
    </source>
</evidence>
<dbReference type="Proteomes" id="UP000033910">
    <property type="component" value="Unassembled WGS sequence"/>
</dbReference>
<gene>
    <name evidence="6" type="ORF">UV89_C0039G0002</name>
</gene>
<accession>A0A0G1EGN6</accession>
<dbReference type="PANTHER" id="PTHR43600">
    <property type="entry name" value="COENZYME F420 HYDROGENASE, SUBUNIT ALPHA"/>
    <property type="match status" value="1"/>
</dbReference>
<dbReference type="SUPFAM" id="SSF56762">
    <property type="entry name" value="HydB/Nqo4-like"/>
    <property type="match status" value="1"/>
</dbReference>
<reference evidence="6 7" key="1">
    <citation type="journal article" date="2015" name="Nature">
        <title>rRNA introns, odd ribosomes, and small enigmatic genomes across a large radiation of phyla.</title>
        <authorList>
            <person name="Brown C.T."/>
            <person name="Hug L.A."/>
            <person name="Thomas B.C."/>
            <person name="Sharon I."/>
            <person name="Castelle C.J."/>
            <person name="Singh A."/>
            <person name="Wilkins M.J."/>
            <person name="Williams K.H."/>
            <person name="Banfield J.F."/>
        </authorList>
    </citation>
    <scope>NUCLEOTIDE SEQUENCE [LARGE SCALE GENOMIC DNA]</scope>
</reference>
<proteinExistence type="inferred from homology"/>
<evidence type="ECO:0000256" key="1">
    <source>
        <dbReference type="ARBA" id="ARBA00001967"/>
    </source>
</evidence>
<dbReference type="Gene3D" id="1.10.645.10">
    <property type="entry name" value="Cytochrome-c3 Hydrogenase, chain B"/>
    <property type="match status" value="1"/>
</dbReference>
<keyword evidence="4" id="KW-0479">Metal-binding</keyword>
<comment type="cofactor">
    <cofactor evidence="1">
        <name>Ni(2+)</name>
        <dbReference type="ChEBI" id="CHEBI:49786"/>
    </cofactor>
</comment>
<organism evidence="6 7">
    <name type="scientific">candidate division WWE3 bacterium GW2011_GWB2_43_22</name>
    <dbReference type="NCBI Taxonomy" id="1619118"/>
    <lineage>
        <taxon>Bacteria</taxon>
        <taxon>Katanobacteria</taxon>
    </lineage>
</organism>
<evidence type="ECO:0000313" key="6">
    <source>
        <dbReference type="EMBL" id="KKT09286.1"/>
    </source>
</evidence>
<dbReference type="InterPro" id="IPR029014">
    <property type="entry name" value="NiFe-Hase_large"/>
</dbReference>
<evidence type="ECO:0000256" key="3">
    <source>
        <dbReference type="ARBA" id="ARBA00022596"/>
    </source>
</evidence>
<protein>
    <recommendedName>
        <fullName evidence="8">Nickel-dependent hydrogenase large subunit</fullName>
    </recommendedName>
</protein>